<feature type="domain" description="YbaK/aminoacyl-tRNA synthetase-associated" evidence="2">
    <location>
        <begin position="465"/>
        <end position="585"/>
    </location>
</feature>
<dbReference type="Gene3D" id="3.30.420.10">
    <property type="entry name" value="Ribonuclease H-like superfamily/Ribonuclease H"/>
    <property type="match status" value="1"/>
</dbReference>
<dbReference type="Pfam" id="PF01612">
    <property type="entry name" value="DNA_pol_A_exo1"/>
    <property type="match status" value="1"/>
</dbReference>
<keyword evidence="4" id="KW-1185">Reference proteome</keyword>
<dbReference type="SUPFAM" id="SSF55826">
    <property type="entry name" value="YbaK/ProRS associated domain"/>
    <property type="match status" value="1"/>
</dbReference>
<dbReference type="FunFam" id="3.90.960.10:FF:000005">
    <property type="entry name" value="Putative prolyl-tRNA synthetase"/>
    <property type="match status" value="1"/>
</dbReference>
<feature type="non-terminal residue" evidence="3">
    <location>
        <position position="1"/>
    </location>
</feature>
<sequence length="611" mass="65463">VIETVLRLQGPPVLAALEGYVRALFAKPRKHSLAALELLRIFAAHGGSLASERLQVAALAALHTLQQADLKAASRLAQELERMPEPCKWGDEALWAQALIAFRFGASTWPSVTAQLERWPAWRAHARGEASGRRTLAVAAASRATAEERVRLPVLQLPEGARVVLVEDGTGLQECARALRDPPMSMVALDAEWPPTGRAARVSSGRSEAAATLLQIATWREDGSAGGVAYLLDLPALASACPMELVATLGGLFSAKHIVKLAFDWSGADARHLAMVGVVHDQVAEVLNMVHAGDGSEEAGLYSRQCWGEAGYGGLDGGVRSLLDIRTVWQARRPGVRLPGGGLAGLVADALGRQLDKAEQCSDWSARPLRAEQLEYAALDAVALLQLQHALEEGEPSDAGKGRYQLCVDLHGEPAAAMRDPPVVCSSTATASSRGKATPEQLWVFLDSLGIKHVTQAHAPDVALGDAVSLAGSLPRGTCKNLFLIDRRGSMWLVIALAETLINLKKLRGVLGSSGPLSFGKENMLHEILGISSGCVSVFALLNDRSQQPRRVKVVVDAQLCDCADVHFHPLRNDAITTISYHDMFQFIAACGHDVTMIDFSEMELVVPLEE</sequence>
<comment type="caution">
    <text evidence="3">The sequence shown here is derived from an EMBL/GenBank/DDBJ whole genome shotgun (WGS) entry which is preliminary data.</text>
</comment>
<dbReference type="InterPro" id="IPR002562">
    <property type="entry name" value="3'-5'_exonuclease_dom"/>
</dbReference>
<dbReference type="EMBL" id="LGRX02000859">
    <property type="protein sequence ID" value="KAK3287432.1"/>
    <property type="molecule type" value="Genomic_DNA"/>
</dbReference>
<evidence type="ECO:0000259" key="1">
    <source>
        <dbReference type="Pfam" id="PF01612"/>
    </source>
</evidence>
<dbReference type="GO" id="GO:0003676">
    <property type="term" value="F:nucleic acid binding"/>
    <property type="evidence" value="ECO:0007669"/>
    <property type="project" value="InterPro"/>
</dbReference>
<dbReference type="PANTHER" id="PTHR47765:SF2">
    <property type="entry name" value="EXONUCLEASE MUT-7 HOMOLOG"/>
    <property type="match status" value="1"/>
</dbReference>
<evidence type="ECO:0008006" key="5">
    <source>
        <dbReference type="Google" id="ProtNLM"/>
    </source>
</evidence>
<proteinExistence type="predicted"/>
<dbReference type="PANTHER" id="PTHR47765">
    <property type="entry name" value="3'-5' EXONUCLEASE DOMAIN-CONTAINING PROTEIN"/>
    <property type="match status" value="1"/>
</dbReference>
<feature type="domain" description="3'-5' exonuclease" evidence="1">
    <location>
        <begin position="342"/>
        <end position="392"/>
    </location>
</feature>
<dbReference type="AlphaFoldDB" id="A0AAE0LJH0"/>
<gene>
    <name evidence="3" type="ORF">CYMTET_5067</name>
</gene>
<dbReference type="InterPro" id="IPR012337">
    <property type="entry name" value="RNaseH-like_sf"/>
</dbReference>
<accession>A0AAE0LJH0</accession>
<protein>
    <recommendedName>
        <fullName evidence="5">3'-5' exonuclease domain-containing protein</fullName>
    </recommendedName>
</protein>
<dbReference type="Pfam" id="PF04073">
    <property type="entry name" value="tRNA_edit"/>
    <property type="match status" value="1"/>
</dbReference>
<evidence type="ECO:0000313" key="4">
    <source>
        <dbReference type="Proteomes" id="UP001190700"/>
    </source>
</evidence>
<dbReference type="InterPro" id="IPR036397">
    <property type="entry name" value="RNaseH_sf"/>
</dbReference>
<dbReference type="GO" id="GO:0002161">
    <property type="term" value="F:aminoacyl-tRNA deacylase activity"/>
    <property type="evidence" value="ECO:0007669"/>
    <property type="project" value="InterPro"/>
</dbReference>
<dbReference type="Gene3D" id="3.90.960.10">
    <property type="entry name" value="YbaK/aminoacyl-tRNA synthetase-associated domain"/>
    <property type="match status" value="1"/>
</dbReference>
<dbReference type="InterPro" id="IPR036754">
    <property type="entry name" value="YbaK/aa-tRNA-synt-asso_dom_sf"/>
</dbReference>
<dbReference type="InterPro" id="IPR052408">
    <property type="entry name" value="Exonuclease_MUT-7-like"/>
</dbReference>
<dbReference type="Proteomes" id="UP001190700">
    <property type="component" value="Unassembled WGS sequence"/>
</dbReference>
<name>A0AAE0LJH0_9CHLO</name>
<evidence type="ECO:0000313" key="3">
    <source>
        <dbReference type="EMBL" id="KAK3287432.1"/>
    </source>
</evidence>
<evidence type="ECO:0000259" key="2">
    <source>
        <dbReference type="Pfam" id="PF04073"/>
    </source>
</evidence>
<dbReference type="SUPFAM" id="SSF53098">
    <property type="entry name" value="Ribonuclease H-like"/>
    <property type="match status" value="1"/>
</dbReference>
<dbReference type="GO" id="GO:0008408">
    <property type="term" value="F:3'-5' exonuclease activity"/>
    <property type="evidence" value="ECO:0007669"/>
    <property type="project" value="InterPro"/>
</dbReference>
<dbReference type="InterPro" id="IPR007214">
    <property type="entry name" value="YbaK/aa-tRNA-synth-assoc-dom"/>
</dbReference>
<organism evidence="3 4">
    <name type="scientific">Cymbomonas tetramitiformis</name>
    <dbReference type="NCBI Taxonomy" id="36881"/>
    <lineage>
        <taxon>Eukaryota</taxon>
        <taxon>Viridiplantae</taxon>
        <taxon>Chlorophyta</taxon>
        <taxon>Pyramimonadophyceae</taxon>
        <taxon>Pyramimonadales</taxon>
        <taxon>Pyramimonadaceae</taxon>
        <taxon>Cymbomonas</taxon>
    </lineage>
</organism>
<reference evidence="3 4" key="1">
    <citation type="journal article" date="2015" name="Genome Biol. Evol.">
        <title>Comparative Genomics of a Bacterivorous Green Alga Reveals Evolutionary Causalities and Consequences of Phago-Mixotrophic Mode of Nutrition.</title>
        <authorList>
            <person name="Burns J.A."/>
            <person name="Paasch A."/>
            <person name="Narechania A."/>
            <person name="Kim E."/>
        </authorList>
    </citation>
    <scope>NUCLEOTIDE SEQUENCE [LARGE SCALE GENOMIC DNA]</scope>
    <source>
        <strain evidence="3 4">PLY_AMNH</strain>
    </source>
</reference>